<proteinExistence type="predicted"/>
<dbReference type="RefSeq" id="WP_095747104.1">
    <property type="nucleotide sequence ID" value="NZ_CP023284.1"/>
</dbReference>
<evidence type="ECO:0000313" key="2">
    <source>
        <dbReference type="EMBL" id="ATA57129.1"/>
    </source>
</evidence>
<dbReference type="InterPro" id="IPR044855">
    <property type="entry name" value="CoA-Trfase_III_dom3_sf"/>
</dbReference>
<dbReference type="PANTHER" id="PTHR48207:SF4">
    <property type="entry name" value="BLL6097 PROTEIN"/>
    <property type="match status" value="1"/>
</dbReference>
<protein>
    <submittedName>
        <fullName evidence="2">CoA transferase</fullName>
    </submittedName>
</protein>
<dbReference type="Pfam" id="PF02515">
    <property type="entry name" value="CoA_transf_3"/>
    <property type="match status" value="1"/>
</dbReference>
<sequence length="411" mass="44287">MEKRPPTTPAASGPLKGVRVLDLTSVVLGPVATQILGDYGADVIKVEPIEGDLMRANGVSRHAGMSSIFLAINRNKRSLAVDLKSAEGRQILLELAADADVFVHNMRVPAIERLGLGYDALRAVRPDIVYCAATGFGQDGPDHAKPAFDDIIQAASGVAGLMWQSTGTADYVPTLMADKTTGIVVVNAVLAALFHRERTGNGQYVEVPMLETMVEFTMVEHMGGLAFDPPTAPAGYGRVVSGGRKPAPTSDGYIAMLPYSPQQWLALFRRVGREDLAGAYDLSDRHKLNASVRELYRELHSLTPTRSTAEWVAICEELDIPATQIWRIDDLPEHPHLKAVGMFQPMDHPSEGALQTTRPATLFGATPAQIRSGAPLLGQHSNEILGELGYAGDRIERLLSAGVVKDAASRR</sequence>
<dbReference type="InterPro" id="IPR003673">
    <property type="entry name" value="CoA-Trfase_fam_III"/>
</dbReference>
<accession>A0A250DSZ2</accession>
<dbReference type="GO" id="GO:0008410">
    <property type="term" value="F:CoA-transferase activity"/>
    <property type="evidence" value="ECO:0007669"/>
    <property type="project" value="TreeGrafter"/>
</dbReference>
<dbReference type="AlphaFoldDB" id="A0A250DSZ2"/>
<dbReference type="EMBL" id="CP023284">
    <property type="protein sequence ID" value="ATA57129.1"/>
    <property type="molecule type" value="Genomic_DNA"/>
</dbReference>
<name>A0A250DSZ2_9BURK</name>
<keyword evidence="1 2" id="KW-0808">Transferase</keyword>
<evidence type="ECO:0000256" key="1">
    <source>
        <dbReference type="ARBA" id="ARBA00022679"/>
    </source>
</evidence>
<dbReference type="Proteomes" id="UP000217154">
    <property type="component" value="Chromosome"/>
</dbReference>
<dbReference type="SUPFAM" id="SSF89796">
    <property type="entry name" value="CoA-transferase family III (CaiB/BaiF)"/>
    <property type="match status" value="1"/>
</dbReference>
<dbReference type="Gene3D" id="3.30.1540.10">
    <property type="entry name" value="formyl-coa transferase, domain 3"/>
    <property type="match status" value="1"/>
</dbReference>
<dbReference type="KEGG" id="vbo:CKY39_30840"/>
<dbReference type="InterPro" id="IPR023606">
    <property type="entry name" value="CoA-Trfase_III_dom_1_sf"/>
</dbReference>
<organism evidence="2 3">
    <name type="scientific">Variovorax boronicumulans</name>
    <dbReference type="NCBI Taxonomy" id="436515"/>
    <lineage>
        <taxon>Bacteria</taxon>
        <taxon>Pseudomonadati</taxon>
        <taxon>Pseudomonadota</taxon>
        <taxon>Betaproteobacteria</taxon>
        <taxon>Burkholderiales</taxon>
        <taxon>Comamonadaceae</taxon>
        <taxon>Variovorax</taxon>
    </lineage>
</organism>
<gene>
    <name evidence="2" type="ORF">CKY39_30840</name>
</gene>
<dbReference type="PANTHER" id="PTHR48207">
    <property type="entry name" value="SUCCINATE--HYDROXYMETHYLGLUTARATE COA-TRANSFERASE"/>
    <property type="match status" value="1"/>
</dbReference>
<dbReference type="InterPro" id="IPR050483">
    <property type="entry name" value="CoA-transferase_III_domain"/>
</dbReference>
<reference evidence="2 3" key="1">
    <citation type="submission" date="2017-09" db="EMBL/GenBank/DDBJ databases">
        <title>The diverse metabolic capabilities of V. boronicumulans make it an excellent choice for continued studies on novel biodegradation.</title>
        <authorList>
            <person name="Sun S."/>
        </authorList>
    </citation>
    <scope>NUCLEOTIDE SEQUENCE [LARGE SCALE GENOMIC DNA]</scope>
    <source>
        <strain evidence="2 3">J1</strain>
    </source>
</reference>
<evidence type="ECO:0000313" key="3">
    <source>
        <dbReference type="Proteomes" id="UP000217154"/>
    </source>
</evidence>
<dbReference type="Gene3D" id="3.40.50.10540">
    <property type="entry name" value="Crotonobetainyl-coa:carnitine coa-transferase, domain 1"/>
    <property type="match status" value="1"/>
</dbReference>